<keyword evidence="5" id="KW-1185">Reference proteome</keyword>
<dbReference type="InterPro" id="IPR016181">
    <property type="entry name" value="Acyl_CoA_acyltransferase"/>
</dbReference>
<evidence type="ECO:0000256" key="1">
    <source>
        <dbReference type="ARBA" id="ARBA00022679"/>
    </source>
</evidence>
<gene>
    <name evidence="4" type="ORF">AB6T85_02600</name>
</gene>
<proteinExistence type="predicted"/>
<dbReference type="Pfam" id="PF00583">
    <property type="entry name" value="Acetyltransf_1"/>
    <property type="match status" value="1"/>
</dbReference>
<dbReference type="EC" id="2.3.1.-" evidence="4"/>
<dbReference type="GO" id="GO:0016746">
    <property type="term" value="F:acyltransferase activity"/>
    <property type="evidence" value="ECO:0007669"/>
    <property type="project" value="UniProtKB-KW"/>
</dbReference>
<evidence type="ECO:0000313" key="4">
    <source>
        <dbReference type="EMBL" id="MEY8769332.1"/>
    </source>
</evidence>
<protein>
    <submittedName>
        <fullName evidence="4">GNAT family N-acetyltransferase</fullName>
        <ecNumber evidence="4">2.3.1.-</ecNumber>
    </submittedName>
</protein>
<dbReference type="SUPFAM" id="SSF55729">
    <property type="entry name" value="Acyl-CoA N-acyltransferases (Nat)"/>
    <property type="match status" value="1"/>
</dbReference>
<evidence type="ECO:0000313" key="5">
    <source>
        <dbReference type="Proteomes" id="UP001565243"/>
    </source>
</evidence>
<dbReference type="Proteomes" id="UP001565243">
    <property type="component" value="Unassembled WGS sequence"/>
</dbReference>
<dbReference type="EMBL" id="JBGFFX010000001">
    <property type="protein sequence ID" value="MEY8769332.1"/>
    <property type="molecule type" value="Genomic_DNA"/>
</dbReference>
<sequence length="169" mass="19377">MIEETFIHTTPDDPRIEPIIDGLFAEYRARYGDYFGEQEEEPPGIYAPPDGAFIVLLRHETPIAMGAFKRYNVTTAELKRIWTHSSMRRQGLAQKVLLELERLAALQGYDALYLTTGFRQPEAVRLYLSQGYQPQFDPAVDPERYALPPFDGRLPFTKTLLSQPVRRSA</sequence>
<evidence type="ECO:0000259" key="3">
    <source>
        <dbReference type="PROSITE" id="PS51186"/>
    </source>
</evidence>
<dbReference type="InterPro" id="IPR000182">
    <property type="entry name" value="GNAT_dom"/>
</dbReference>
<organism evidence="4 5">
    <name type="scientific">Erwinia aeris</name>
    <dbReference type="NCBI Taxonomy" id="3239803"/>
    <lineage>
        <taxon>Bacteria</taxon>
        <taxon>Pseudomonadati</taxon>
        <taxon>Pseudomonadota</taxon>
        <taxon>Gammaproteobacteria</taxon>
        <taxon>Enterobacterales</taxon>
        <taxon>Erwiniaceae</taxon>
        <taxon>Erwinia</taxon>
    </lineage>
</organism>
<name>A0ABV4E373_9GAMM</name>
<comment type="caution">
    <text evidence="4">The sequence shown here is derived from an EMBL/GenBank/DDBJ whole genome shotgun (WGS) entry which is preliminary data.</text>
</comment>
<dbReference type="PANTHER" id="PTHR43877:SF2">
    <property type="entry name" value="AMINOALKYLPHOSPHONATE N-ACETYLTRANSFERASE-RELATED"/>
    <property type="match status" value="1"/>
</dbReference>
<dbReference type="PROSITE" id="PS51186">
    <property type="entry name" value="GNAT"/>
    <property type="match status" value="1"/>
</dbReference>
<reference evidence="4 5" key="1">
    <citation type="submission" date="2024-07" db="EMBL/GenBank/DDBJ databases">
        <authorList>
            <person name="Hebao G."/>
        </authorList>
    </citation>
    <scope>NUCLEOTIDE SEQUENCE [LARGE SCALE GENOMIC DNA]</scope>
    <source>
        <strain evidence="4 5">ACCC 02193</strain>
    </source>
</reference>
<dbReference type="RefSeq" id="WP_301250834.1">
    <property type="nucleotide sequence ID" value="NZ_JBGFFX010000001.1"/>
</dbReference>
<dbReference type="CDD" id="cd04301">
    <property type="entry name" value="NAT_SF"/>
    <property type="match status" value="1"/>
</dbReference>
<evidence type="ECO:0000256" key="2">
    <source>
        <dbReference type="ARBA" id="ARBA00023315"/>
    </source>
</evidence>
<keyword evidence="2 4" id="KW-0012">Acyltransferase</keyword>
<dbReference type="PANTHER" id="PTHR43877">
    <property type="entry name" value="AMINOALKYLPHOSPHONATE N-ACETYLTRANSFERASE-RELATED-RELATED"/>
    <property type="match status" value="1"/>
</dbReference>
<feature type="domain" description="N-acetyltransferase" evidence="3">
    <location>
        <begin position="14"/>
        <end position="161"/>
    </location>
</feature>
<accession>A0ABV4E373</accession>
<dbReference type="Gene3D" id="3.40.630.30">
    <property type="match status" value="1"/>
</dbReference>
<keyword evidence="1 4" id="KW-0808">Transferase</keyword>
<dbReference type="InterPro" id="IPR050832">
    <property type="entry name" value="Bact_Acetyltransf"/>
</dbReference>